<keyword evidence="1" id="KW-0472">Membrane</keyword>
<protein>
    <submittedName>
        <fullName evidence="2">Uncharacterized protein</fullName>
    </submittedName>
</protein>
<feature type="transmembrane region" description="Helical" evidence="1">
    <location>
        <begin position="217"/>
        <end position="238"/>
    </location>
</feature>
<keyword evidence="1" id="KW-0812">Transmembrane</keyword>
<sequence>MFDKIGSWFGAITSLLQGDMGGFAAGIIGVNQDKLDTMQNAFSEFNKLIDGRTLVTTIMYPEITLDGNGTTYSELFSKIYTLIVCIAVSLIVLKTVYKGFQTYVLGDNDPSQDPIVLFKKMMQAFIIAIGFNSILYYILYSFVAVTVQGITTLIYGSFIEELIGQDGSIQIGGLFINILGNTAKWLVNPLNLIFLVIWIISFLVLYVKFIMRSVELLYLRIGFPIACVGVLDSDYGVFKPFVKKFFQAAVTIIIQIALLYLSLGIIAIPIFSKDASAGIITTIFACCFLWASFSVPKVLAEFLLWSGGGNGAASVINMGANVTRAIRTFVK</sequence>
<dbReference type="AlphaFoldDB" id="A0A6N3HBT9"/>
<dbReference type="Pfam" id="PF19597">
    <property type="entry name" value="TrbL_4"/>
    <property type="match status" value="1"/>
</dbReference>
<dbReference type="EMBL" id="CACRTR010000023">
    <property type="protein sequence ID" value="VYU74265.1"/>
    <property type="molecule type" value="Genomic_DNA"/>
</dbReference>
<feature type="transmembrane region" description="Helical" evidence="1">
    <location>
        <begin position="75"/>
        <end position="93"/>
    </location>
</feature>
<gene>
    <name evidence="2" type="ORF">ELLFYP34_01129</name>
</gene>
<feature type="transmembrane region" description="Helical" evidence="1">
    <location>
        <begin position="124"/>
        <end position="150"/>
    </location>
</feature>
<keyword evidence="1" id="KW-1133">Transmembrane helix</keyword>
<evidence type="ECO:0000313" key="2">
    <source>
        <dbReference type="EMBL" id="VYU74265.1"/>
    </source>
</evidence>
<accession>A0A6N3HBT9</accession>
<proteinExistence type="predicted"/>
<feature type="transmembrane region" description="Helical" evidence="1">
    <location>
        <begin position="245"/>
        <end position="271"/>
    </location>
</feature>
<evidence type="ECO:0000256" key="1">
    <source>
        <dbReference type="SAM" id="Phobius"/>
    </source>
</evidence>
<organism evidence="2">
    <name type="scientific">Eubacterium limosum</name>
    <dbReference type="NCBI Taxonomy" id="1736"/>
    <lineage>
        <taxon>Bacteria</taxon>
        <taxon>Bacillati</taxon>
        <taxon>Bacillota</taxon>
        <taxon>Clostridia</taxon>
        <taxon>Eubacteriales</taxon>
        <taxon>Eubacteriaceae</taxon>
        <taxon>Eubacterium</taxon>
    </lineage>
</organism>
<reference evidence="2" key="1">
    <citation type="submission" date="2019-11" db="EMBL/GenBank/DDBJ databases">
        <authorList>
            <person name="Feng L."/>
        </authorList>
    </citation>
    <scope>NUCLEOTIDE SEQUENCE</scope>
    <source>
        <strain evidence="2">ElimosumLFYP34</strain>
    </source>
</reference>
<feature type="transmembrane region" description="Helical" evidence="1">
    <location>
        <begin position="277"/>
        <end position="295"/>
    </location>
</feature>
<dbReference type="InterPro" id="IPR046084">
    <property type="entry name" value="TrbL_4"/>
</dbReference>
<name>A0A6N3HBT9_EUBLI</name>
<feature type="transmembrane region" description="Helical" evidence="1">
    <location>
        <begin position="192"/>
        <end position="211"/>
    </location>
</feature>